<accession>A0A060R7P3</accession>
<dbReference type="EMBL" id="HG934468">
    <property type="protein sequence ID" value="CDN31277.1"/>
    <property type="molecule type" value="Genomic_DNA"/>
</dbReference>
<comment type="similarity">
    <text evidence="2">Belongs to the FtsK/SpoIIIE/SftA family.</text>
</comment>
<dbReference type="GO" id="GO:0051301">
    <property type="term" value="P:cell division"/>
    <property type="evidence" value="ECO:0007669"/>
    <property type="project" value="UniProtKB-KW"/>
</dbReference>
<evidence type="ECO:0000256" key="1">
    <source>
        <dbReference type="ARBA" id="ARBA00004651"/>
    </source>
</evidence>
<evidence type="ECO:0000256" key="2">
    <source>
        <dbReference type="ARBA" id="ARBA00006474"/>
    </source>
</evidence>
<feature type="transmembrane region" description="Helical" evidence="15">
    <location>
        <begin position="237"/>
        <end position="262"/>
    </location>
</feature>
<evidence type="ECO:0000256" key="15">
    <source>
        <dbReference type="SAM" id="Phobius"/>
    </source>
</evidence>
<name>A0A060R7P3_9BACT</name>
<dbReference type="PATRIC" id="fig|1433126.3.peg.1175"/>
<reference evidence="17 18" key="1">
    <citation type="journal article" date="2015" name="Genome Announc.">
        <title>Complete Genome Sequence of the Novel Leech Symbiont Mucinivorans hirudinis M3T.</title>
        <authorList>
            <person name="Nelson M.C."/>
            <person name="Bomar L."/>
            <person name="Graf J."/>
        </authorList>
    </citation>
    <scope>NUCLEOTIDE SEQUENCE [LARGE SCALE GENOMIC DNA]</scope>
    <source>
        <strain evidence="18">M3</strain>
    </source>
</reference>
<feature type="region of interest" description="Disordered" evidence="14">
    <location>
        <begin position="1"/>
        <end position="93"/>
    </location>
</feature>
<dbReference type="InterPro" id="IPR050206">
    <property type="entry name" value="FtsK/SpoIIIE/SftA"/>
</dbReference>
<dbReference type="KEGG" id="rbc:BN938_1183"/>
<dbReference type="Pfam" id="PF09397">
    <property type="entry name" value="FtsK_gamma"/>
    <property type="match status" value="1"/>
</dbReference>
<dbReference type="AlphaFoldDB" id="A0A060R7P3"/>
<dbReference type="InterPro" id="IPR036390">
    <property type="entry name" value="WH_DNA-bd_sf"/>
</dbReference>
<evidence type="ECO:0000256" key="10">
    <source>
        <dbReference type="ARBA" id="ARBA00023125"/>
    </source>
</evidence>
<sequence>MNDRDKHIELLRQRGQQAKQQSGTGVRPAVHKPPMSKPTPPEKPKAEKPRAEKPKEMSGAPTRAARATRPTRPTSPKRSKAPKAPVRTSPSTLTPEQELERRFWWALPVFFIGAYLLIACVSYLSSWQADQSLTQWSNLFASKAADALNMCGKLGALTSHYIVGQWFGVFGLLLPVSLMVGSLKIMAFKFLNLQKTLRSLGVLMVVGSVAMGHFFGADREVLGSGLGGEMGIYSARWLEAIIGNEGTTLFISVVGLALLYFVNAAWLRRTVKSLIEYIDRRNELAKVRLAEQTAKMRIAAAEAAQKALAAEQEHRERVAEVRAQEAVSAVEPMVAPPVEPPVEQLVNLGAETIGIDIPGNPELAVLAGQKNENLIALDNGQWGYVTGADADGVVEYVYMDLSTLPPMLQKPTIAEKTEVDQPQQEEIQFIIKHRPAEDEREVLAPAVSITPVVNVIENNFEPQGDQPATRIVHFAPAPDDPNFIVEQIVSEEQVDDHLINLSEVYDPTLELRSYQKPPVELLQDHSKRVTVTQEELVENKNRIVQTLLNFGIEIRSIEATTGPTVTLYEIIPAPGVRISKIKNLEEDIALSLAALGIRIIAPMPGKGTIGIEVPNKNKEVVSMYSVIKSSRFQDTKFDLPIALGKNIQNETVVMDLAKMPHLLVAGATGQGKSVGLNAIITSLLYKKHPAELKFILVDPKKVELTLYSKLEKHFLAKMPDEDKAIITDTQKVIYTLNSVCIEMQDRYELLEAAKVRHIKEYNEKFVNRRLNPEKGHRYMPYFVVIIDEFADLIMTAGREVETPIARIAQLARAVGIHLIIATQRPSVNIITGVIRANFPARVAFRVATSVDSRTILDTAGANQLVGQGDMLVSNGNEIVRVQCAFIDTPEVDMITNHISSQKGYPSAFELPEYVPEGETPTSVDLGKKDALFDEVARFVVSRQKGSASDIQRNFSIGFNRAGRIVDQLEAAGIVGRGEGSKPRQVLVQDLQTLDIMLG</sequence>
<keyword evidence="5 15" id="KW-0812">Transmembrane</keyword>
<dbReference type="SMART" id="SM00843">
    <property type="entry name" value="Ftsk_gamma"/>
    <property type="match status" value="1"/>
</dbReference>
<dbReference type="InterPro" id="IPR002543">
    <property type="entry name" value="FtsK_dom"/>
</dbReference>
<evidence type="ECO:0000256" key="11">
    <source>
        <dbReference type="ARBA" id="ARBA00023136"/>
    </source>
</evidence>
<evidence type="ECO:0000313" key="18">
    <source>
        <dbReference type="Proteomes" id="UP000027616"/>
    </source>
</evidence>
<gene>
    <name evidence="17" type="ORF">BN938_1183</name>
</gene>
<evidence type="ECO:0000256" key="14">
    <source>
        <dbReference type="SAM" id="MobiDB-lite"/>
    </source>
</evidence>
<dbReference type="Pfam" id="PF01580">
    <property type="entry name" value="FtsK_SpoIIIE"/>
    <property type="match status" value="1"/>
</dbReference>
<feature type="transmembrane region" description="Helical" evidence="15">
    <location>
        <begin position="166"/>
        <end position="187"/>
    </location>
</feature>
<keyword evidence="3" id="KW-1003">Cell membrane</keyword>
<dbReference type="InterPro" id="IPR027417">
    <property type="entry name" value="P-loop_NTPase"/>
</dbReference>
<dbReference type="Pfam" id="PF17854">
    <property type="entry name" value="FtsK_alpha"/>
    <property type="match status" value="1"/>
</dbReference>
<dbReference type="PANTHER" id="PTHR22683">
    <property type="entry name" value="SPORULATION PROTEIN RELATED"/>
    <property type="match status" value="1"/>
</dbReference>
<keyword evidence="4 17" id="KW-0132">Cell division</keyword>
<dbReference type="Gene3D" id="3.40.50.300">
    <property type="entry name" value="P-loop containing nucleotide triphosphate hydrolases"/>
    <property type="match status" value="1"/>
</dbReference>
<dbReference type="Pfam" id="PF13491">
    <property type="entry name" value="FtsK_4TM"/>
    <property type="match status" value="1"/>
</dbReference>
<keyword evidence="7" id="KW-0159">Chromosome partition</keyword>
<dbReference type="GO" id="GO:0007059">
    <property type="term" value="P:chromosome segregation"/>
    <property type="evidence" value="ECO:0007669"/>
    <property type="project" value="UniProtKB-KW"/>
</dbReference>
<protein>
    <submittedName>
        <fullName evidence="17">Cell division protein FtsK</fullName>
    </submittedName>
</protein>
<feature type="binding site" evidence="13">
    <location>
        <begin position="666"/>
        <end position="673"/>
    </location>
    <ligand>
        <name>ATP</name>
        <dbReference type="ChEBI" id="CHEBI:30616"/>
    </ligand>
</feature>
<evidence type="ECO:0000256" key="3">
    <source>
        <dbReference type="ARBA" id="ARBA00022475"/>
    </source>
</evidence>
<evidence type="ECO:0000256" key="9">
    <source>
        <dbReference type="ARBA" id="ARBA00022989"/>
    </source>
</evidence>
<dbReference type="GO" id="GO:0005886">
    <property type="term" value="C:plasma membrane"/>
    <property type="evidence" value="ECO:0007669"/>
    <property type="project" value="UniProtKB-SubCell"/>
</dbReference>
<feature type="compositionally biased region" description="Basic and acidic residues" evidence="14">
    <location>
        <begin position="1"/>
        <end position="12"/>
    </location>
</feature>
<dbReference type="GO" id="GO:0003677">
    <property type="term" value="F:DNA binding"/>
    <property type="evidence" value="ECO:0007669"/>
    <property type="project" value="UniProtKB-KW"/>
</dbReference>
<dbReference type="InterPro" id="IPR041027">
    <property type="entry name" value="FtsK_alpha"/>
</dbReference>
<evidence type="ECO:0000256" key="13">
    <source>
        <dbReference type="PROSITE-ProRule" id="PRU00289"/>
    </source>
</evidence>
<keyword evidence="11 15" id="KW-0472">Membrane</keyword>
<dbReference type="PROSITE" id="PS50901">
    <property type="entry name" value="FTSK"/>
    <property type="match status" value="1"/>
</dbReference>
<keyword evidence="6 13" id="KW-0547">Nucleotide-binding</keyword>
<dbReference type="eggNOG" id="COG1674">
    <property type="taxonomic scope" value="Bacteria"/>
</dbReference>
<dbReference type="InterPro" id="IPR036388">
    <property type="entry name" value="WH-like_DNA-bd_sf"/>
</dbReference>
<keyword evidence="8 13" id="KW-0067">ATP-binding</keyword>
<dbReference type="Gene3D" id="3.30.980.40">
    <property type="match status" value="1"/>
</dbReference>
<keyword evidence="12" id="KW-0131">Cell cycle</keyword>
<evidence type="ECO:0000256" key="6">
    <source>
        <dbReference type="ARBA" id="ARBA00022741"/>
    </source>
</evidence>
<feature type="domain" description="FtsK" evidence="16">
    <location>
        <begin position="649"/>
        <end position="853"/>
    </location>
</feature>
<feature type="compositionally biased region" description="Polar residues" evidence="14">
    <location>
        <begin position="14"/>
        <end position="24"/>
    </location>
</feature>
<proteinExistence type="inferred from homology"/>
<dbReference type="InterPro" id="IPR025199">
    <property type="entry name" value="FtsK_4TM"/>
</dbReference>
<feature type="compositionally biased region" description="Basic and acidic residues" evidence="14">
    <location>
        <begin position="40"/>
        <end position="56"/>
    </location>
</feature>
<keyword evidence="10" id="KW-0238">DNA-binding</keyword>
<keyword evidence="18" id="KW-1185">Reference proteome</keyword>
<dbReference type="Gene3D" id="1.10.10.10">
    <property type="entry name" value="Winged helix-like DNA-binding domain superfamily/Winged helix DNA-binding domain"/>
    <property type="match status" value="1"/>
</dbReference>
<evidence type="ECO:0000256" key="12">
    <source>
        <dbReference type="ARBA" id="ARBA00023306"/>
    </source>
</evidence>
<dbReference type="HOGENOM" id="CLU_001981_9_9_10"/>
<dbReference type="GO" id="GO:0005524">
    <property type="term" value="F:ATP binding"/>
    <property type="evidence" value="ECO:0007669"/>
    <property type="project" value="UniProtKB-UniRule"/>
</dbReference>
<evidence type="ECO:0000256" key="4">
    <source>
        <dbReference type="ARBA" id="ARBA00022618"/>
    </source>
</evidence>
<organism evidence="17 18">
    <name type="scientific">Mucinivorans hirudinis</name>
    <dbReference type="NCBI Taxonomy" id="1433126"/>
    <lineage>
        <taxon>Bacteria</taxon>
        <taxon>Pseudomonadati</taxon>
        <taxon>Bacteroidota</taxon>
        <taxon>Bacteroidia</taxon>
        <taxon>Bacteroidales</taxon>
        <taxon>Rikenellaceae</taxon>
        <taxon>Mucinivorans</taxon>
    </lineage>
</organism>
<dbReference type="Proteomes" id="UP000027616">
    <property type="component" value="Chromosome I"/>
</dbReference>
<feature type="compositionally biased region" description="Low complexity" evidence="14">
    <location>
        <begin position="60"/>
        <end position="74"/>
    </location>
</feature>
<evidence type="ECO:0000256" key="8">
    <source>
        <dbReference type="ARBA" id="ARBA00022840"/>
    </source>
</evidence>
<dbReference type="PANTHER" id="PTHR22683:SF41">
    <property type="entry name" value="DNA TRANSLOCASE FTSK"/>
    <property type="match status" value="1"/>
</dbReference>
<keyword evidence="9 15" id="KW-1133">Transmembrane helix</keyword>
<dbReference type="SUPFAM" id="SSF46785">
    <property type="entry name" value="Winged helix' DNA-binding domain"/>
    <property type="match status" value="1"/>
</dbReference>
<dbReference type="SUPFAM" id="SSF52540">
    <property type="entry name" value="P-loop containing nucleoside triphosphate hydrolases"/>
    <property type="match status" value="1"/>
</dbReference>
<dbReference type="STRING" id="1433126.BN938_1183"/>
<evidence type="ECO:0000256" key="5">
    <source>
        <dbReference type="ARBA" id="ARBA00022692"/>
    </source>
</evidence>
<comment type="subcellular location">
    <subcellularLocation>
        <location evidence="1">Cell membrane</location>
        <topology evidence="1">Multi-pass membrane protein</topology>
    </subcellularLocation>
</comment>
<evidence type="ECO:0000259" key="16">
    <source>
        <dbReference type="PROSITE" id="PS50901"/>
    </source>
</evidence>
<dbReference type="InterPro" id="IPR018541">
    <property type="entry name" value="Ftsk_gamma"/>
</dbReference>
<feature type="transmembrane region" description="Helical" evidence="15">
    <location>
        <begin position="103"/>
        <end position="124"/>
    </location>
</feature>
<evidence type="ECO:0000313" key="17">
    <source>
        <dbReference type="EMBL" id="CDN31277.1"/>
    </source>
</evidence>
<evidence type="ECO:0000256" key="7">
    <source>
        <dbReference type="ARBA" id="ARBA00022829"/>
    </source>
</evidence>